<dbReference type="AlphaFoldDB" id="A0A943DDK5"/>
<evidence type="ECO:0000313" key="2">
    <source>
        <dbReference type="EMBL" id="MBS5333510.1"/>
    </source>
</evidence>
<reference evidence="2" key="1">
    <citation type="submission" date="2021-02" db="EMBL/GenBank/DDBJ databases">
        <title>Infant gut strain persistence is associated with maternal origin, phylogeny, and functional potential including surface adhesion and iron acquisition.</title>
        <authorList>
            <person name="Lou Y.C."/>
        </authorList>
    </citation>
    <scope>NUCLEOTIDE SEQUENCE</scope>
    <source>
        <strain evidence="2">L3_101_000M1_dasL3_101_000M1_concoct_87</strain>
    </source>
</reference>
<dbReference type="Pfam" id="PF10282">
    <property type="entry name" value="Lactonase"/>
    <property type="match status" value="1"/>
</dbReference>
<dbReference type="Proteomes" id="UP000759273">
    <property type="component" value="Unassembled WGS sequence"/>
</dbReference>
<dbReference type="InterPro" id="IPR019405">
    <property type="entry name" value="Lactonase_7-beta_prop"/>
</dbReference>
<comment type="similarity">
    <text evidence="1">Belongs to the cycloisomerase 2 family.</text>
</comment>
<dbReference type="Gene3D" id="2.130.10.10">
    <property type="entry name" value="YVTN repeat-like/Quinoprotein amine dehydrogenase"/>
    <property type="match status" value="1"/>
</dbReference>
<dbReference type="InterPro" id="IPR011048">
    <property type="entry name" value="Haem_d1_sf"/>
</dbReference>
<evidence type="ECO:0000313" key="3">
    <source>
        <dbReference type="Proteomes" id="UP000759273"/>
    </source>
</evidence>
<dbReference type="PANTHER" id="PTHR30344">
    <property type="entry name" value="6-PHOSPHOGLUCONOLACTONASE-RELATED"/>
    <property type="match status" value="1"/>
</dbReference>
<organism evidence="2 3">
    <name type="scientific">Subdoligranulum variabile</name>
    <dbReference type="NCBI Taxonomy" id="214851"/>
    <lineage>
        <taxon>Bacteria</taxon>
        <taxon>Bacillati</taxon>
        <taxon>Bacillota</taxon>
        <taxon>Clostridia</taxon>
        <taxon>Eubacteriales</taxon>
        <taxon>Oscillospiraceae</taxon>
        <taxon>Subdoligranulum</taxon>
    </lineage>
</organism>
<dbReference type="InterPro" id="IPR050282">
    <property type="entry name" value="Cycloisomerase_2"/>
</dbReference>
<proteinExistence type="inferred from homology"/>
<evidence type="ECO:0000256" key="1">
    <source>
        <dbReference type="ARBA" id="ARBA00005564"/>
    </source>
</evidence>
<gene>
    <name evidence="2" type="ORF">KHY36_13405</name>
</gene>
<name>A0A943DDK5_9FIRM</name>
<dbReference type="InterPro" id="IPR015943">
    <property type="entry name" value="WD40/YVTN_repeat-like_dom_sf"/>
</dbReference>
<dbReference type="PANTHER" id="PTHR30344:SF1">
    <property type="entry name" value="6-PHOSPHOGLUCONOLACTONASE"/>
    <property type="match status" value="1"/>
</dbReference>
<comment type="caution">
    <text evidence="2">The sequence shown here is derived from an EMBL/GenBank/DDBJ whole genome shotgun (WGS) entry which is preliminary data.</text>
</comment>
<dbReference type="SUPFAM" id="SSF51004">
    <property type="entry name" value="C-terminal (heme d1) domain of cytochrome cd1-nitrite reductase"/>
    <property type="match status" value="1"/>
</dbReference>
<accession>A0A943DDK5</accession>
<protein>
    <submittedName>
        <fullName evidence="2">Lactonase family protein</fullName>
    </submittedName>
</protein>
<dbReference type="GO" id="GO:0017057">
    <property type="term" value="F:6-phosphogluconolactonase activity"/>
    <property type="evidence" value="ECO:0007669"/>
    <property type="project" value="TreeGrafter"/>
</dbReference>
<dbReference type="EMBL" id="JAGZGG010000044">
    <property type="protein sequence ID" value="MBS5333510.1"/>
    <property type="molecule type" value="Genomic_DNA"/>
</dbReference>
<sequence>MKRRVYVGTYTGGNQSDSPLTGSKGIYAFSLQEDGKGLSFTGCYSNNDIDPGFLVYRNGYLFVENERKDRAVLHSYRVEEDGSLIFVDAVETTGSKCAHVCADAFGSYVFGANYASGSVLVTRSDENGQLTMTDLVQHYGHSIVPVRQDAPRAHAVIQTPDGTGVIVPDLGTDKLVNYKLDRKSGKLVRNPNQPVVQVASGEGPRHFVFHPCGRYGYLLTEIGNHIYVYNYDCNQGILTEKQCVSTLPEKFSGTSYAAELIVSKDGRFLYACNRGHDSIVAFSIDETGKLHAPDFWPCGGKGPRHICFGPEEHTIFVANKESNQISIMERNEQTGAIGNVLATADVPAPACVVMI</sequence>